<dbReference type="RefSeq" id="WP_162451643.1">
    <property type="nucleotide sequence ID" value="NZ_WLZY01000006.1"/>
</dbReference>
<feature type="compositionally biased region" description="Low complexity" evidence="2">
    <location>
        <begin position="81"/>
        <end position="90"/>
    </location>
</feature>
<evidence type="ECO:0000313" key="4">
    <source>
        <dbReference type="Proteomes" id="UP000460435"/>
    </source>
</evidence>
<feature type="compositionally biased region" description="Gly residues" evidence="2">
    <location>
        <begin position="46"/>
        <end position="68"/>
    </location>
</feature>
<gene>
    <name evidence="3" type="ORF">F7O44_17865</name>
</gene>
<feature type="compositionally biased region" description="Basic and acidic residues" evidence="2">
    <location>
        <begin position="136"/>
        <end position="161"/>
    </location>
</feature>
<proteinExistence type="predicted"/>
<keyword evidence="4" id="KW-1185">Reference proteome</keyword>
<protein>
    <submittedName>
        <fullName evidence="3">Uncharacterized protein</fullName>
    </submittedName>
</protein>
<name>A0A7K3M6K7_9ACTN</name>
<evidence type="ECO:0000313" key="3">
    <source>
        <dbReference type="EMBL" id="NDL58939.1"/>
    </source>
</evidence>
<feature type="compositionally biased region" description="Acidic residues" evidence="2">
    <location>
        <begin position="91"/>
        <end position="135"/>
    </location>
</feature>
<feature type="compositionally biased region" description="Low complexity" evidence="2">
    <location>
        <begin position="36"/>
        <end position="45"/>
    </location>
</feature>
<accession>A0A7K3M6K7</accession>
<organism evidence="3 4">
    <name type="scientific">Phytoactinopolyspora mesophila</name>
    <dbReference type="NCBI Taxonomy" id="2650750"/>
    <lineage>
        <taxon>Bacteria</taxon>
        <taxon>Bacillati</taxon>
        <taxon>Actinomycetota</taxon>
        <taxon>Actinomycetes</taxon>
        <taxon>Jiangellales</taxon>
        <taxon>Jiangellaceae</taxon>
        <taxon>Phytoactinopolyspora</taxon>
    </lineage>
</organism>
<feature type="coiled-coil region" evidence="1">
    <location>
        <begin position="172"/>
        <end position="199"/>
    </location>
</feature>
<sequence>MPAKARGDFSDSSGKLVGGLDKSPVDDLAEAAGYDPGYTPSSRSYGGSGSSGGSGSGSGSTGDSSGGSGRHRNSIDDDAATDTTDSSGDAGSDDDADDDSEFSGEADTDEDTEDVDSDDAEDDPQSEDEPGDDGSDDTHGEHSQPEDDHHTGNDNDDDTSHHGRVSIDIQAMTALIAAMERARDQIPEFEAELRKILSDVELIEFRIPEARGLGAVIAWIEEELPGLRRRLALAQAIENGEFRIEPDAPRQPRRPVAYPEDRVPDHQPYVSRERGQESAVLFTAQSADPKAEDLIAKLKGNEHDPYFAHAFTNDADPRAVAETVEAARRSDPAKAEELNSLLESTVQTAGRGTGELAPEDDFGDQWSQFADDAPPAAAPA</sequence>
<feature type="region of interest" description="Disordered" evidence="2">
    <location>
        <begin position="245"/>
        <end position="265"/>
    </location>
</feature>
<dbReference type="EMBL" id="WLZY01000006">
    <property type="protein sequence ID" value="NDL58939.1"/>
    <property type="molecule type" value="Genomic_DNA"/>
</dbReference>
<dbReference type="AlphaFoldDB" id="A0A7K3M6K7"/>
<comment type="caution">
    <text evidence="3">The sequence shown here is derived from an EMBL/GenBank/DDBJ whole genome shotgun (WGS) entry which is preliminary data.</text>
</comment>
<evidence type="ECO:0000256" key="1">
    <source>
        <dbReference type="SAM" id="Coils"/>
    </source>
</evidence>
<reference evidence="3 4" key="1">
    <citation type="submission" date="2019-11" db="EMBL/GenBank/DDBJ databases">
        <authorList>
            <person name="Li X.-J."/>
            <person name="Feng X.-M."/>
        </authorList>
    </citation>
    <scope>NUCLEOTIDE SEQUENCE [LARGE SCALE GENOMIC DNA]</scope>
    <source>
        <strain evidence="3 4">XMNu-373</strain>
    </source>
</reference>
<keyword evidence="1" id="KW-0175">Coiled coil</keyword>
<evidence type="ECO:0000256" key="2">
    <source>
        <dbReference type="SAM" id="MobiDB-lite"/>
    </source>
</evidence>
<feature type="compositionally biased region" description="Low complexity" evidence="2">
    <location>
        <begin position="370"/>
        <end position="380"/>
    </location>
</feature>
<feature type="region of interest" description="Disordered" evidence="2">
    <location>
        <begin position="1"/>
        <end position="162"/>
    </location>
</feature>
<dbReference type="Proteomes" id="UP000460435">
    <property type="component" value="Unassembled WGS sequence"/>
</dbReference>
<feature type="region of interest" description="Disordered" evidence="2">
    <location>
        <begin position="345"/>
        <end position="380"/>
    </location>
</feature>